<evidence type="ECO:0000313" key="1">
    <source>
        <dbReference type="EMBL" id="KKM99547.1"/>
    </source>
</evidence>
<dbReference type="AlphaFoldDB" id="A0A0F9Q2B8"/>
<sequence length="208" mass="23374">MDTATKIPVATEVPDRDGEVITGKDKEHDMARIAHEEESRRDMVDRIAGIDAADQAEIMFADTSPPRPTTILYATLDGEPVPVTRKRARLLLTRTLPDGKYMFIAPLQDGSPPPSIPEYRLGSVKCFMHEGSEERELLDSLGMAGKVCIAGHLANIYAKRIHERKSHKREREMYQDYLDDKKEAAAIERQEKQYTAMIALAERAAPPE</sequence>
<reference evidence="1" key="1">
    <citation type="journal article" date="2015" name="Nature">
        <title>Complex archaea that bridge the gap between prokaryotes and eukaryotes.</title>
        <authorList>
            <person name="Spang A."/>
            <person name="Saw J.H."/>
            <person name="Jorgensen S.L."/>
            <person name="Zaremba-Niedzwiedzka K."/>
            <person name="Martijn J."/>
            <person name="Lind A.E."/>
            <person name="van Eijk R."/>
            <person name="Schleper C."/>
            <person name="Guy L."/>
            <person name="Ettema T.J."/>
        </authorList>
    </citation>
    <scope>NUCLEOTIDE SEQUENCE</scope>
</reference>
<accession>A0A0F9Q2B8</accession>
<protein>
    <submittedName>
        <fullName evidence="1">Uncharacterized protein</fullName>
    </submittedName>
</protein>
<proteinExistence type="predicted"/>
<feature type="non-terminal residue" evidence="1">
    <location>
        <position position="208"/>
    </location>
</feature>
<dbReference type="EMBL" id="LAZR01005484">
    <property type="protein sequence ID" value="KKM99547.1"/>
    <property type="molecule type" value="Genomic_DNA"/>
</dbReference>
<organism evidence="1">
    <name type="scientific">marine sediment metagenome</name>
    <dbReference type="NCBI Taxonomy" id="412755"/>
    <lineage>
        <taxon>unclassified sequences</taxon>
        <taxon>metagenomes</taxon>
        <taxon>ecological metagenomes</taxon>
    </lineage>
</organism>
<comment type="caution">
    <text evidence="1">The sequence shown here is derived from an EMBL/GenBank/DDBJ whole genome shotgun (WGS) entry which is preliminary data.</text>
</comment>
<gene>
    <name evidence="1" type="ORF">LCGC14_1146710</name>
</gene>
<name>A0A0F9Q2B8_9ZZZZ</name>